<reference evidence="3" key="1">
    <citation type="journal article" date="2017" name="Nat. Microbiol.">
        <title>Global analysis of biosynthetic gene clusters reveals vast potential of secondary metabolite production in Penicillium species.</title>
        <authorList>
            <person name="Nielsen J.C."/>
            <person name="Grijseels S."/>
            <person name="Prigent S."/>
            <person name="Ji B."/>
            <person name="Dainat J."/>
            <person name="Nielsen K.F."/>
            <person name="Frisvad J.C."/>
            <person name="Workman M."/>
            <person name="Nielsen J."/>
        </authorList>
    </citation>
    <scope>NUCLEOTIDE SEQUENCE [LARGE SCALE GENOMIC DNA]</scope>
    <source>
        <strain evidence="3">IBT 29486</strain>
    </source>
</reference>
<comment type="caution">
    <text evidence="2">The sequence shown here is derived from an EMBL/GenBank/DDBJ whole genome shotgun (WGS) entry which is preliminary data.</text>
</comment>
<accession>A0A1V6S2B7</accession>
<dbReference type="EMBL" id="MDYP01000010">
    <property type="protein sequence ID" value="OQE08187.1"/>
    <property type="molecule type" value="Genomic_DNA"/>
</dbReference>
<evidence type="ECO:0000313" key="2">
    <source>
        <dbReference type="EMBL" id="OQE08187.1"/>
    </source>
</evidence>
<keyword evidence="3" id="KW-1185">Reference proteome</keyword>
<gene>
    <name evidence="2" type="ORF">PENVUL_c010G10121</name>
</gene>
<sequence>MASIDTQTIQTTSTSNKPFLTADSNKMASSDTPQSLQTPSKGPVFTVDFTWKKWKGLVTDANNPGAGPLYTIHFPFSLKSTLVFKKGPDEEVIGTGKLNMVSINADYELRGQKAHLLAQKRWRTEYTHRSLNFSDTESPVTMTWTSDAGFKSWDFVCVDEQQMPVAKFSAHCWGVTKIGKIEFSGPKANDRAAQEEIMVTGITLFYCMMLRCNNIFNLFGAVFARPGHKQHIEPQPKVVTGEYASQFA</sequence>
<feature type="compositionally biased region" description="Low complexity" evidence="1">
    <location>
        <begin position="1"/>
        <end position="15"/>
    </location>
</feature>
<dbReference type="AlphaFoldDB" id="A0A1V6S2B7"/>
<dbReference type="OrthoDB" id="4725912at2759"/>
<protein>
    <submittedName>
        <fullName evidence="2">Uncharacterized protein</fullName>
    </submittedName>
</protein>
<evidence type="ECO:0000256" key="1">
    <source>
        <dbReference type="SAM" id="MobiDB-lite"/>
    </source>
</evidence>
<evidence type="ECO:0000313" key="3">
    <source>
        <dbReference type="Proteomes" id="UP000191518"/>
    </source>
</evidence>
<dbReference type="Proteomes" id="UP000191518">
    <property type="component" value="Unassembled WGS sequence"/>
</dbReference>
<organism evidence="2 3">
    <name type="scientific">Penicillium vulpinum</name>
    <dbReference type="NCBI Taxonomy" id="29845"/>
    <lineage>
        <taxon>Eukaryota</taxon>
        <taxon>Fungi</taxon>
        <taxon>Dikarya</taxon>
        <taxon>Ascomycota</taxon>
        <taxon>Pezizomycotina</taxon>
        <taxon>Eurotiomycetes</taxon>
        <taxon>Eurotiomycetidae</taxon>
        <taxon>Eurotiales</taxon>
        <taxon>Aspergillaceae</taxon>
        <taxon>Penicillium</taxon>
    </lineage>
</organism>
<feature type="compositionally biased region" description="Polar residues" evidence="1">
    <location>
        <begin position="16"/>
        <end position="40"/>
    </location>
</feature>
<name>A0A1V6S2B7_9EURO</name>
<proteinExistence type="predicted"/>
<feature type="region of interest" description="Disordered" evidence="1">
    <location>
        <begin position="1"/>
        <end position="41"/>
    </location>
</feature>